<dbReference type="InterPro" id="IPR036705">
    <property type="entry name" value="Ribosyl_crysJ1_sf"/>
</dbReference>
<keyword evidence="2" id="KW-0378">Hydrolase</keyword>
<proteinExistence type="inferred from homology"/>
<evidence type="ECO:0000313" key="4">
    <source>
        <dbReference type="Proteomes" id="UP001589828"/>
    </source>
</evidence>
<comment type="caution">
    <text evidence="3">The sequence shown here is derived from an EMBL/GenBank/DDBJ whole genome shotgun (WGS) entry which is preliminary data.</text>
</comment>
<protein>
    <submittedName>
        <fullName evidence="3">ADP-ribosylglycohydrolase family protein</fullName>
    </submittedName>
</protein>
<dbReference type="RefSeq" id="WP_377024036.1">
    <property type="nucleotide sequence ID" value="NZ_JBHLTS010000024.1"/>
</dbReference>
<sequence>MTVKRNSYKDVLFGVAIGDALGVPVEFKSREIIAQKPVTDMIGFGTYGLPPGTWSDDSSLTLCLADVLANDYDLQNIADSFVSWLCDKLWTARGEVFDVGNTTHEAIERVLRKVQPDLAGGFEESSNGNGSLMRILPLLFYIKDKPVKERFTITKQVSSITHGHVRSVIACFYYLEFARKLLTNNDAVSVYHEVNTEVTSFLAETTINPDEISLFSRLLKGNIYELPVTKIQSSGYVLDTLEASVWCLLTTTSYGEAVLKAVNLGFDTDTTAAVTGGLAGLLYGFESIPEHWVLMLARKNDIDELAKRLAGKYERN</sequence>
<accession>A0ABV6LA02</accession>
<dbReference type="Gene3D" id="1.10.4080.10">
    <property type="entry name" value="ADP-ribosylation/Crystallin J1"/>
    <property type="match status" value="1"/>
</dbReference>
<evidence type="ECO:0000313" key="3">
    <source>
        <dbReference type="EMBL" id="MFC0516240.1"/>
    </source>
</evidence>
<dbReference type="InterPro" id="IPR005502">
    <property type="entry name" value="Ribosyl_crysJ1"/>
</dbReference>
<keyword evidence="4" id="KW-1185">Reference proteome</keyword>
<name>A0ABV6LA02_9SPHI</name>
<dbReference type="SUPFAM" id="SSF101478">
    <property type="entry name" value="ADP-ribosylglycohydrolase"/>
    <property type="match status" value="1"/>
</dbReference>
<dbReference type="EMBL" id="JBHLTS010000024">
    <property type="protein sequence ID" value="MFC0516240.1"/>
    <property type="molecule type" value="Genomic_DNA"/>
</dbReference>
<gene>
    <name evidence="3" type="ORF">ACFFGT_18605</name>
</gene>
<evidence type="ECO:0000256" key="1">
    <source>
        <dbReference type="ARBA" id="ARBA00010702"/>
    </source>
</evidence>
<comment type="similarity">
    <text evidence="1">Belongs to the ADP-ribosylglycohydrolase family.</text>
</comment>
<dbReference type="PANTHER" id="PTHR16222">
    <property type="entry name" value="ADP-RIBOSYLGLYCOHYDROLASE"/>
    <property type="match status" value="1"/>
</dbReference>
<organism evidence="3 4">
    <name type="scientific">Mucilaginibacter angelicae</name>
    <dbReference type="NCBI Taxonomy" id="869718"/>
    <lineage>
        <taxon>Bacteria</taxon>
        <taxon>Pseudomonadati</taxon>
        <taxon>Bacteroidota</taxon>
        <taxon>Sphingobacteriia</taxon>
        <taxon>Sphingobacteriales</taxon>
        <taxon>Sphingobacteriaceae</taxon>
        <taxon>Mucilaginibacter</taxon>
    </lineage>
</organism>
<dbReference type="InterPro" id="IPR050792">
    <property type="entry name" value="ADP-ribosylglycohydrolase"/>
</dbReference>
<reference evidence="3 4" key="1">
    <citation type="submission" date="2024-09" db="EMBL/GenBank/DDBJ databases">
        <authorList>
            <person name="Sun Q."/>
            <person name="Mori K."/>
        </authorList>
    </citation>
    <scope>NUCLEOTIDE SEQUENCE [LARGE SCALE GENOMIC DNA]</scope>
    <source>
        <strain evidence="3 4">NCAIM B.02415</strain>
    </source>
</reference>
<dbReference type="PANTHER" id="PTHR16222:SF24">
    <property type="entry name" value="ADP-RIBOSYLHYDROLASE ARH3"/>
    <property type="match status" value="1"/>
</dbReference>
<evidence type="ECO:0000256" key="2">
    <source>
        <dbReference type="ARBA" id="ARBA00022801"/>
    </source>
</evidence>
<dbReference type="Proteomes" id="UP001589828">
    <property type="component" value="Unassembled WGS sequence"/>
</dbReference>
<dbReference type="Pfam" id="PF03747">
    <property type="entry name" value="ADP_ribosyl_GH"/>
    <property type="match status" value="1"/>
</dbReference>